<dbReference type="SUPFAM" id="SSF54171">
    <property type="entry name" value="DNA-binding domain"/>
    <property type="match status" value="1"/>
</dbReference>
<evidence type="ECO:0000256" key="6">
    <source>
        <dbReference type="ARBA" id="ARBA00024343"/>
    </source>
</evidence>
<accession>A0A6J1IBI3</accession>
<sequence>MCFLKVANHGGGGGGNGGGDDPEAMFSSEGELMAMVSALTHVISGGAAHASGVGYSPCSDAPVTTTTTAVTGCSRKREREEEGGRIEFRAIQSYSTLSPKILVKEEGGSSSSNTIPAATATAPTTTAEFPGKETTRTRYRGVRQRPWGKWAAEIRDPQKAARVWLGTFDTAEAAARAYDSAALRFRGSKAKLNFPEFVTTLPPSSPPTPHLVPSPVVQPPVFPPQDALGDYLQYSHLIQNSGENSVQPAVTFDRVLCNSPFVNPNSLISSSGASNFDLPFAQQQIAYFRPPGNQNHGGGDSSMPPPTGLSYRPPATG</sequence>
<dbReference type="KEGG" id="cmax:111472041"/>
<dbReference type="GeneID" id="111472041"/>
<dbReference type="InterPro" id="IPR044808">
    <property type="entry name" value="ERF_plant"/>
</dbReference>
<feature type="domain" description="AP2/ERF" evidence="8">
    <location>
        <begin position="138"/>
        <end position="195"/>
    </location>
</feature>
<dbReference type="InterPro" id="IPR016177">
    <property type="entry name" value="DNA-bd_dom_sf"/>
</dbReference>
<keyword evidence="3" id="KW-0238">DNA-binding</keyword>
<dbReference type="PROSITE" id="PS51032">
    <property type="entry name" value="AP2_ERF"/>
    <property type="match status" value="1"/>
</dbReference>
<evidence type="ECO:0000313" key="10">
    <source>
        <dbReference type="RefSeq" id="XP_022973500.1"/>
    </source>
</evidence>
<dbReference type="FunFam" id="3.30.730.10:FF:000001">
    <property type="entry name" value="Ethylene-responsive transcription factor 2"/>
    <property type="match status" value="1"/>
</dbReference>
<dbReference type="GO" id="GO:0003700">
    <property type="term" value="F:DNA-binding transcription factor activity"/>
    <property type="evidence" value="ECO:0007669"/>
    <property type="project" value="InterPro"/>
</dbReference>
<evidence type="ECO:0000259" key="8">
    <source>
        <dbReference type="PROSITE" id="PS51032"/>
    </source>
</evidence>
<dbReference type="OrthoDB" id="1737103at2759"/>
<evidence type="ECO:0000256" key="3">
    <source>
        <dbReference type="ARBA" id="ARBA00023125"/>
    </source>
</evidence>
<dbReference type="GO" id="GO:0009873">
    <property type="term" value="P:ethylene-activated signaling pathway"/>
    <property type="evidence" value="ECO:0007669"/>
    <property type="project" value="InterPro"/>
</dbReference>
<comment type="similarity">
    <text evidence="6">Belongs to the AP2/ERF transcription factor family. ERF subfamily.</text>
</comment>
<dbReference type="GO" id="GO:0003677">
    <property type="term" value="F:DNA binding"/>
    <property type="evidence" value="ECO:0007669"/>
    <property type="project" value="UniProtKB-KW"/>
</dbReference>
<dbReference type="PRINTS" id="PR00367">
    <property type="entry name" value="ETHRSPELEMNT"/>
</dbReference>
<evidence type="ECO:0000256" key="4">
    <source>
        <dbReference type="ARBA" id="ARBA00023163"/>
    </source>
</evidence>
<dbReference type="GO" id="GO:0005634">
    <property type="term" value="C:nucleus"/>
    <property type="evidence" value="ECO:0007669"/>
    <property type="project" value="UniProtKB-SubCell"/>
</dbReference>
<evidence type="ECO:0000313" key="9">
    <source>
        <dbReference type="Proteomes" id="UP000504608"/>
    </source>
</evidence>
<dbReference type="SMART" id="SM00380">
    <property type="entry name" value="AP2"/>
    <property type="match status" value="1"/>
</dbReference>
<evidence type="ECO:0000256" key="1">
    <source>
        <dbReference type="ARBA" id="ARBA00004123"/>
    </source>
</evidence>
<comment type="subcellular location">
    <subcellularLocation>
        <location evidence="1">Nucleus</location>
    </subcellularLocation>
</comment>
<reference evidence="10" key="1">
    <citation type="submission" date="2025-08" db="UniProtKB">
        <authorList>
            <consortium name="RefSeq"/>
        </authorList>
    </citation>
    <scope>IDENTIFICATION</scope>
    <source>
        <tissue evidence="10">Young leaves</tissue>
    </source>
</reference>
<evidence type="ECO:0000256" key="2">
    <source>
        <dbReference type="ARBA" id="ARBA00023015"/>
    </source>
</evidence>
<name>A0A6J1IBI3_CUCMA</name>
<keyword evidence="4" id="KW-0804">Transcription</keyword>
<keyword evidence="9" id="KW-1185">Reference proteome</keyword>
<dbReference type="InterPro" id="IPR001471">
    <property type="entry name" value="AP2/ERF_dom"/>
</dbReference>
<organism evidence="9 10">
    <name type="scientific">Cucurbita maxima</name>
    <name type="common">Pumpkin</name>
    <name type="synonym">Winter squash</name>
    <dbReference type="NCBI Taxonomy" id="3661"/>
    <lineage>
        <taxon>Eukaryota</taxon>
        <taxon>Viridiplantae</taxon>
        <taxon>Streptophyta</taxon>
        <taxon>Embryophyta</taxon>
        <taxon>Tracheophyta</taxon>
        <taxon>Spermatophyta</taxon>
        <taxon>Magnoliopsida</taxon>
        <taxon>eudicotyledons</taxon>
        <taxon>Gunneridae</taxon>
        <taxon>Pentapetalae</taxon>
        <taxon>rosids</taxon>
        <taxon>fabids</taxon>
        <taxon>Cucurbitales</taxon>
        <taxon>Cucurbitaceae</taxon>
        <taxon>Cucurbiteae</taxon>
        <taxon>Cucurbita</taxon>
    </lineage>
</organism>
<dbReference type="AlphaFoldDB" id="A0A6J1IBI3"/>
<protein>
    <submittedName>
        <fullName evidence="10">Ethylene-responsive transcription factor ERF112-like isoform X1</fullName>
    </submittedName>
</protein>
<dbReference type="InterPro" id="IPR036955">
    <property type="entry name" value="AP2/ERF_dom_sf"/>
</dbReference>
<keyword evidence="5" id="KW-0539">Nucleus</keyword>
<feature type="compositionally biased region" description="Low complexity" evidence="7">
    <location>
        <begin position="116"/>
        <end position="127"/>
    </location>
</feature>
<proteinExistence type="inferred from homology"/>
<gene>
    <name evidence="10" type="primary">LOC111472041</name>
</gene>
<dbReference type="RefSeq" id="XP_022973500.1">
    <property type="nucleotide sequence ID" value="XM_023117732.1"/>
</dbReference>
<evidence type="ECO:0000256" key="7">
    <source>
        <dbReference type="SAM" id="MobiDB-lite"/>
    </source>
</evidence>
<dbReference type="Proteomes" id="UP000504608">
    <property type="component" value="Unplaced"/>
</dbReference>
<keyword evidence="2" id="KW-0805">Transcription regulation</keyword>
<evidence type="ECO:0000256" key="5">
    <source>
        <dbReference type="ARBA" id="ARBA00023242"/>
    </source>
</evidence>
<dbReference type="CDD" id="cd00018">
    <property type="entry name" value="AP2"/>
    <property type="match status" value="1"/>
</dbReference>
<dbReference type="PANTHER" id="PTHR31190">
    <property type="entry name" value="DNA-BINDING DOMAIN"/>
    <property type="match status" value="1"/>
</dbReference>
<dbReference type="PANTHER" id="PTHR31190:SF473">
    <property type="entry name" value="OS05G0437100 PROTEIN"/>
    <property type="match status" value="1"/>
</dbReference>
<dbReference type="Gene3D" id="3.30.730.10">
    <property type="entry name" value="AP2/ERF domain"/>
    <property type="match status" value="1"/>
</dbReference>
<feature type="region of interest" description="Disordered" evidence="7">
    <location>
        <begin position="288"/>
        <end position="317"/>
    </location>
</feature>
<dbReference type="Pfam" id="PF00847">
    <property type="entry name" value="AP2"/>
    <property type="match status" value="1"/>
</dbReference>
<feature type="region of interest" description="Disordered" evidence="7">
    <location>
        <begin position="105"/>
        <end position="129"/>
    </location>
</feature>